<feature type="transmembrane region" description="Helical" evidence="3">
    <location>
        <begin position="56"/>
        <end position="77"/>
    </location>
</feature>
<dbReference type="PROSITE" id="PS50850">
    <property type="entry name" value="MFS"/>
    <property type="match status" value="1"/>
</dbReference>
<keyword evidence="3" id="KW-0812">Transmembrane</keyword>
<evidence type="ECO:0000259" key="5">
    <source>
        <dbReference type="PROSITE" id="PS50850"/>
    </source>
</evidence>
<evidence type="ECO:0000313" key="7">
    <source>
        <dbReference type="Proteomes" id="UP000749293"/>
    </source>
</evidence>
<sequence>MRAIGFICLALCLFGFSVLRPPQRRRGVNASKPAWQAGGFSWRWFIDLAAFRERPYLVYCVAIFFNNLTFFIPSYYVQTYATAHGMRTASLAVYLISIMNAATIPGRVLPSLVADRFGAIDTYVAVCGLSSAAIFYWTSVQNAAGNIAFAVLWGFFSGAVVALANVVLTGITPDLTRLGTRIGMASILKGVGSLIGPPISGAIFGATGGYLGVQLFAAFGMMLTSILILSLRLVIARNELRRQRGG</sequence>
<dbReference type="Proteomes" id="UP000749293">
    <property type="component" value="Unassembled WGS sequence"/>
</dbReference>
<keyword evidence="4" id="KW-0732">Signal</keyword>
<keyword evidence="7" id="KW-1185">Reference proteome</keyword>
<keyword evidence="3" id="KW-0472">Membrane</keyword>
<feature type="transmembrane region" description="Helical" evidence="3">
    <location>
        <begin position="89"/>
        <end position="108"/>
    </location>
</feature>
<dbReference type="OrthoDB" id="6509908at2759"/>
<dbReference type="EMBL" id="JAANYQ010000023">
    <property type="protein sequence ID" value="KAF4119501.1"/>
    <property type="molecule type" value="Genomic_DNA"/>
</dbReference>
<gene>
    <name evidence="6" type="ORF">GMORB2_4631</name>
</gene>
<dbReference type="PANTHER" id="PTHR11360">
    <property type="entry name" value="MONOCARBOXYLATE TRANSPORTER"/>
    <property type="match status" value="1"/>
</dbReference>
<evidence type="ECO:0000256" key="3">
    <source>
        <dbReference type="SAM" id="Phobius"/>
    </source>
</evidence>
<dbReference type="PANTHER" id="PTHR11360:SF252">
    <property type="entry name" value="MAJOR FACILITATOR SUPERFAMILY (MFS) PROFILE DOMAIN-CONTAINING PROTEIN-RELATED"/>
    <property type="match status" value="1"/>
</dbReference>
<dbReference type="Gene3D" id="1.20.1250.20">
    <property type="entry name" value="MFS general substrate transporter like domains"/>
    <property type="match status" value="1"/>
</dbReference>
<comment type="subcellular location">
    <subcellularLocation>
        <location evidence="1">Membrane</location>
        <topology evidence="1">Multi-pass membrane protein</topology>
    </subcellularLocation>
</comment>
<dbReference type="InterPro" id="IPR020846">
    <property type="entry name" value="MFS_dom"/>
</dbReference>
<evidence type="ECO:0000256" key="1">
    <source>
        <dbReference type="ARBA" id="ARBA00004141"/>
    </source>
</evidence>
<keyword evidence="3" id="KW-1133">Transmembrane helix</keyword>
<feature type="signal peptide" evidence="4">
    <location>
        <begin position="1"/>
        <end position="19"/>
    </location>
</feature>
<dbReference type="GO" id="GO:0016020">
    <property type="term" value="C:membrane"/>
    <property type="evidence" value="ECO:0007669"/>
    <property type="project" value="UniProtKB-SubCell"/>
</dbReference>
<dbReference type="InterPro" id="IPR050327">
    <property type="entry name" value="Proton-linked_MCT"/>
</dbReference>
<comment type="similarity">
    <text evidence="2">Belongs to the major facilitator superfamily. Monocarboxylate porter (TC 2.A.1.13) family.</text>
</comment>
<accession>A0A9P4YQ03</accession>
<feature type="transmembrane region" description="Helical" evidence="3">
    <location>
        <begin position="150"/>
        <end position="171"/>
    </location>
</feature>
<reference evidence="6" key="1">
    <citation type="submission" date="2020-03" db="EMBL/GenBank/DDBJ databases">
        <title>Site-based positive gene gene selection in Geosmithia morbida across the United States reveals a broad range of putative effectors and factors for local host and environmental adapation.</title>
        <authorList>
            <person name="Onufrak A."/>
            <person name="Murdoch R.W."/>
            <person name="Gazis R."/>
            <person name="Huff M."/>
            <person name="Staton M."/>
            <person name="Klingeman W."/>
            <person name="Hadziabdic D."/>
        </authorList>
    </citation>
    <scope>NUCLEOTIDE SEQUENCE</scope>
    <source>
        <strain evidence="6">1262</strain>
    </source>
</reference>
<dbReference type="InterPro" id="IPR036259">
    <property type="entry name" value="MFS_trans_sf"/>
</dbReference>
<protein>
    <submittedName>
        <fullName evidence="6">MFS transporter, MCT family, solute carrier family 16 (Monocarboxylic acid transporters), member 3</fullName>
    </submittedName>
</protein>
<dbReference type="GO" id="GO:0022857">
    <property type="term" value="F:transmembrane transporter activity"/>
    <property type="evidence" value="ECO:0007669"/>
    <property type="project" value="InterPro"/>
</dbReference>
<dbReference type="InterPro" id="IPR011701">
    <property type="entry name" value="MFS"/>
</dbReference>
<dbReference type="GeneID" id="55970859"/>
<dbReference type="RefSeq" id="XP_035318153.1">
    <property type="nucleotide sequence ID" value="XM_035466605.1"/>
</dbReference>
<organism evidence="6 7">
    <name type="scientific">Geosmithia morbida</name>
    <dbReference type="NCBI Taxonomy" id="1094350"/>
    <lineage>
        <taxon>Eukaryota</taxon>
        <taxon>Fungi</taxon>
        <taxon>Dikarya</taxon>
        <taxon>Ascomycota</taxon>
        <taxon>Pezizomycotina</taxon>
        <taxon>Sordariomycetes</taxon>
        <taxon>Hypocreomycetidae</taxon>
        <taxon>Hypocreales</taxon>
        <taxon>Bionectriaceae</taxon>
        <taxon>Geosmithia</taxon>
    </lineage>
</organism>
<dbReference type="Pfam" id="PF07690">
    <property type="entry name" value="MFS_1"/>
    <property type="match status" value="1"/>
</dbReference>
<evidence type="ECO:0000256" key="2">
    <source>
        <dbReference type="ARBA" id="ARBA00006727"/>
    </source>
</evidence>
<evidence type="ECO:0000256" key="4">
    <source>
        <dbReference type="SAM" id="SignalP"/>
    </source>
</evidence>
<feature type="transmembrane region" description="Helical" evidence="3">
    <location>
        <begin position="215"/>
        <end position="235"/>
    </location>
</feature>
<feature type="chain" id="PRO_5040498826" evidence="4">
    <location>
        <begin position="20"/>
        <end position="246"/>
    </location>
</feature>
<proteinExistence type="inferred from homology"/>
<evidence type="ECO:0000313" key="6">
    <source>
        <dbReference type="EMBL" id="KAF4119501.1"/>
    </source>
</evidence>
<comment type="caution">
    <text evidence="6">The sequence shown here is derived from an EMBL/GenBank/DDBJ whole genome shotgun (WGS) entry which is preliminary data.</text>
</comment>
<name>A0A9P4YQ03_9HYPO</name>
<dbReference type="SUPFAM" id="SSF103473">
    <property type="entry name" value="MFS general substrate transporter"/>
    <property type="match status" value="1"/>
</dbReference>
<feature type="transmembrane region" description="Helical" evidence="3">
    <location>
        <begin position="120"/>
        <end position="138"/>
    </location>
</feature>
<dbReference type="AlphaFoldDB" id="A0A9P4YQ03"/>
<feature type="domain" description="Major facilitator superfamily (MFS) profile" evidence="5">
    <location>
        <begin position="55"/>
        <end position="246"/>
    </location>
</feature>